<dbReference type="AlphaFoldDB" id="A0A9W9A6H0"/>
<dbReference type="EMBL" id="JAOTPV010000014">
    <property type="protein sequence ID" value="KAJ4475597.1"/>
    <property type="molecule type" value="Genomic_DNA"/>
</dbReference>
<dbReference type="InterPro" id="IPR036875">
    <property type="entry name" value="Znf_CCHC_sf"/>
</dbReference>
<dbReference type="Pfam" id="PF00098">
    <property type="entry name" value="zf-CCHC"/>
    <property type="match status" value="1"/>
</dbReference>
<feature type="compositionally biased region" description="Low complexity" evidence="3">
    <location>
        <begin position="199"/>
        <end position="211"/>
    </location>
</feature>
<evidence type="ECO:0000256" key="2">
    <source>
        <dbReference type="PROSITE-ProRule" id="PRU00047"/>
    </source>
</evidence>
<feature type="compositionally biased region" description="Polar residues" evidence="3">
    <location>
        <begin position="171"/>
        <end position="182"/>
    </location>
</feature>
<evidence type="ECO:0000256" key="3">
    <source>
        <dbReference type="SAM" id="MobiDB-lite"/>
    </source>
</evidence>
<keyword evidence="2" id="KW-0479">Metal-binding</keyword>
<dbReference type="Gene3D" id="4.10.60.10">
    <property type="entry name" value="Zinc finger, CCHC-type"/>
    <property type="match status" value="1"/>
</dbReference>
<name>A0A9W9A6H0_9AGAR</name>
<feature type="domain" description="CCHC-type" evidence="4">
    <location>
        <begin position="224"/>
        <end position="238"/>
    </location>
</feature>
<dbReference type="SMART" id="SM00343">
    <property type="entry name" value="ZnF_C2HC"/>
    <property type="match status" value="1"/>
</dbReference>
<dbReference type="OrthoDB" id="3047656at2759"/>
<accession>A0A9W9A6H0</accession>
<feature type="region of interest" description="Disordered" evidence="3">
    <location>
        <begin position="171"/>
        <end position="212"/>
    </location>
</feature>
<evidence type="ECO:0000313" key="5">
    <source>
        <dbReference type="EMBL" id="KAJ4475597.1"/>
    </source>
</evidence>
<dbReference type="SUPFAM" id="SSF57756">
    <property type="entry name" value="Retrovirus zinc finger-like domains"/>
    <property type="match status" value="1"/>
</dbReference>
<dbReference type="PROSITE" id="PS50158">
    <property type="entry name" value="ZF_CCHC"/>
    <property type="match status" value="1"/>
</dbReference>
<comment type="caution">
    <text evidence="5">The sequence shown here is derived from an EMBL/GenBank/DDBJ whole genome shotgun (WGS) entry which is preliminary data.</text>
</comment>
<evidence type="ECO:0000256" key="1">
    <source>
        <dbReference type="ARBA" id="ARBA00022664"/>
    </source>
</evidence>
<dbReference type="GO" id="GO:0003676">
    <property type="term" value="F:nucleic acid binding"/>
    <property type="evidence" value="ECO:0007669"/>
    <property type="project" value="InterPro"/>
</dbReference>
<gene>
    <name evidence="5" type="ORF">J3R30DRAFT_3706161</name>
</gene>
<evidence type="ECO:0000259" key="4">
    <source>
        <dbReference type="PROSITE" id="PS50158"/>
    </source>
</evidence>
<dbReference type="GO" id="GO:0006397">
    <property type="term" value="P:mRNA processing"/>
    <property type="evidence" value="ECO:0007669"/>
    <property type="project" value="UniProtKB-KW"/>
</dbReference>
<keyword evidence="2" id="KW-0862">Zinc</keyword>
<proteinExistence type="predicted"/>
<keyword evidence="2" id="KW-0863">Zinc-finger</keyword>
<sequence length="271" mass="31241">MSFLVGGKADKWAQVYTDDHFDIDKGLWDVTGKELIDDMDREFTNVAKEKEARNKLTYIRQGKASAGNFFKEFKLLFVMGLLTSQNLTGTILTLLKDTGYKKDKSHILTLVERAVDHNLLYDIIKGWMEPFEDYKELKKVVTGDDNIRQQWAEQKRGYGYAGWWNANLQGQNHGQSSTQQNRQEPKVAPRAEYPAVQQRDTTGTTFRGTGRPMDINQVREKQLCFNCDKLGHMSRNCPHKRKAVVWGIMLNMSEQEHMDFINDLGFPKAPQ</sequence>
<keyword evidence="6" id="KW-1185">Reference proteome</keyword>
<protein>
    <recommendedName>
        <fullName evidence="4">CCHC-type domain-containing protein</fullName>
    </recommendedName>
</protein>
<dbReference type="Proteomes" id="UP001150266">
    <property type="component" value="Unassembled WGS sequence"/>
</dbReference>
<evidence type="ECO:0000313" key="6">
    <source>
        <dbReference type="Proteomes" id="UP001150266"/>
    </source>
</evidence>
<organism evidence="5 6">
    <name type="scientific">Lentinula aciculospora</name>
    <dbReference type="NCBI Taxonomy" id="153920"/>
    <lineage>
        <taxon>Eukaryota</taxon>
        <taxon>Fungi</taxon>
        <taxon>Dikarya</taxon>
        <taxon>Basidiomycota</taxon>
        <taxon>Agaricomycotina</taxon>
        <taxon>Agaricomycetes</taxon>
        <taxon>Agaricomycetidae</taxon>
        <taxon>Agaricales</taxon>
        <taxon>Marasmiineae</taxon>
        <taxon>Omphalotaceae</taxon>
        <taxon>Lentinula</taxon>
    </lineage>
</organism>
<dbReference type="GO" id="GO:0008270">
    <property type="term" value="F:zinc ion binding"/>
    <property type="evidence" value="ECO:0007669"/>
    <property type="project" value="UniProtKB-KW"/>
</dbReference>
<reference evidence="5" key="1">
    <citation type="submission" date="2022-08" db="EMBL/GenBank/DDBJ databases">
        <title>A Global Phylogenomic Analysis of the Shiitake Genus Lentinula.</title>
        <authorList>
            <consortium name="DOE Joint Genome Institute"/>
            <person name="Sierra-Patev S."/>
            <person name="Min B."/>
            <person name="Naranjo-Ortiz M."/>
            <person name="Looney B."/>
            <person name="Konkel Z."/>
            <person name="Slot J.C."/>
            <person name="Sakamoto Y."/>
            <person name="Steenwyk J.L."/>
            <person name="Rokas A."/>
            <person name="Carro J."/>
            <person name="Camarero S."/>
            <person name="Ferreira P."/>
            <person name="Molpeceres G."/>
            <person name="Ruiz-Duenas F.J."/>
            <person name="Serrano A."/>
            <person name="Henrissat B."/>
            <person name="Drula E."/>
            <person name="Hughes K.W."/>
            <person name="Mata J.L."/>
            <person name="Ishikawa N.K."/>
            <person name="Vargas-Isla R."/>
            <person name="Ushijima S."/>
            <person name="Smith C.A."/>
            <person name="Ahrendt S."/>
            <person name="Andreopoulos W."/>
            <person name="He G."/>
            <person name="Labutti K."/>
            <person name="Lipzen A."/>
            <person name="Ng V."/>
            <person name="Riley R."/>
            <person name="Sandor L."/>
            <person name="Barry K."/>
            <person name="Martinez A.T."/>
            <person name="Xiao Y."/>
            <person name="Gibbons J.G."/>
            <person name="Terashima K."/>
            <person name="Grigoriev I.V."/>
            <person name="Hibbett D.S."/>
        </authorList>
    </citation>
    <scope>NUCLEOTIDE SEQUENCE</scope>
    <source>
        <strain evidence="5">JLM2183</strain>
    </source>
</reference>
<keyword evidence="1" id="KW-0507">mRNA processing</keyword>
<dbReference type="InterPro" id="IPR001878">
    <property type="entry name" value="Znf_CCHC"/>
</dbReference>